<dbReference type="EMBL" id="JAGHQM010001841">
    <property type="protein sequence ID" value="KAH0551670.1"/>
    <property type="molecule type" value="Genomic_DNA"/>
</dbReference>
<protein>
    <submittedName>
        <fullName evidence="6">Uncharacterized protein</fullName>
    </submittedName>
</protein>
<reference evidence="6" key="1">
    <citation type="submission" date="2021-03" db="EMBL/GenBank/DDBJ databases">
        <title>Comparative genomics and phylogenomic investigation of the class Geoglossomycetes provide insights into ecological specialization and systematics.</title>
        <authorList>
            <person name="Melie T."/>
            <person name="Pirro S."/>
            <person name="Miller A.N."/>
            <person name="Quandt A."/>
        </authorList>
    </citation>
    <scope>NUCLEOTIDE SEQUENCE</scope>
    <source>
        <strain evidence="6">CAQ_001_2017</strain>
    </source>
</reference>
<name>A0A9P8L723_9PEZI</name>
<dbReference type="Pfam" id="PF01544">
    <property type="entry name" value="CorA"/>
    <property type="match status" value="1"/>
</dbReference>
<dbReference type="SUPFAM" id="SSF144083">
    <property type="entry name" value="Magnesium transport protein CorA, transmembrane region"/>
    <property type="match status" value="1"/>
</dbReference>
<evidence type="ECO:0000313" key="6">
    <source>
        <dbReference type="EMBL" id="KAH0551670.1"/>
    </source>
</evidence>
<comment type="caution">
    <text evidence="6">The sequence shown here is derived from an EMBL/GenBank/DDBJ whole genome shotgun (WGS) entry which is preliminary data.</text>
</comment>
<dbReference type="Gene3D" id="1.20.58.340">
    <property type="entry name" value="Magnesium transport protein CorA, transmembrane region"/>
    <property type="match status" value="1"/>
</dbReference>
<dbReference type="InterPro" id="IPR002523">
    <property type="entry name" value="MgTranspt_CorA/ZnTranspt_ZntB"/>
</dbReference>
<dbReference type="GO" id="GO:0016020">
    <property type="term" value="C:membrane"/>
    <property type="evidence" value="ECO:0007669"/>
    <property type="project" value="UniProtKB-SubCell"/>
</dbReference>
<evidence type="ECO:0000313" key="7">
    <source>
        <dbReference type="Proteomes" id="UP000750711"/>
    </source>
</evidence>
<feature type="transmembrane region" description="Helical" evidence="5">
    <location>
        <begin position="508"/>
        <end position="527"/>
    </location>
</feature>
<gene>
    <name evidence="6" type="ORF">GP486_007111</name>
</gene>
<accession>A0A9P8L723</accession>
<keyword evidence="7" id="KW-1185">Reference proteome</keyword>
<dbReference type="GO" id="GO:0046873">
    <property type="term" value="F:metal ion transmembrane transporter activity"/>
    <property type="evidence" value="ECO:0007669"/>
    <property type="project" value="InterPro"/>
</dbReference>
<evidence type="ECO:0000256" key="1">
    <source>
        <dbReference type="ARBA" id="ARBA00004141"/>
    </source>
</evidence>
<proteinExistence type="predicted"/>
<dbReference type="InterPro" id="IPR045863">
    <property type="entry name" value="CorA_TM1_TM2"/>
</dbReference>
<sequence>MTLNPGYNNIRLEAIGRIQASDFDLDSDKNQLDGIYDDGTWAQTEIWRKPLPPRDFTGESQPYIEAVERLSHGHPDLVFLARELLSARGTGDARRGRAAVLEFSEGRVTATQQPLNPEQLKNYCQQQGTRPRGRLYILEDIATDFVEVLGSHLHVNPSFFAEQLRAVHWENSRKASNPPFYPSMSADGLMFSLGYPELVRFGDKKLREMGNLFCHSNVYRRVGVQRMKRFYDDVGSIRRKTSFWSRRGCHGTWDVGKELYSSKIVDKNPIEVPNLHLYQGGYADFTPWDGWALNDDITLTREPPPRSSMFDDIIFYWTKRPQYCSGQEWPANAAFYMKKIALANWMNALEHVQRCTSILEFHLEAVGGHRVSEEQLGQSLNDIEHLEDMLGAVYRLKTDRLQLNDWMNNNLAALGISNGVGHLDGKNQEDAQDWIYARERMAMWTSRTKDLAPPTLGWVSLVESVKSIDEAQGSRDLVVMGTVFLPLSLVASILSMNADFLPGSPMFWVYPVCSTVFLAAMSVLILGRNAVKFWKGHS</sequence>
<dbReference type="AlphaFoldDB" id="A0A9P8L723"/>
<evidence type="ECO:0000256" key="3">
    <source>
        <dbReference type="ARBA" id="ARBA00022989"/>
    </source>
</evidence>
<keyword evidence="3 5" id="KW-1133">Transmembrane helix</keyword>
<dbReference type="Proteomes" id="UP000750711">
    <property type="component" value="Unassembled WGS sequence"/>
</dbReference>
<organism evidence="6 7">
    <name type="scientific">Trichoglossum hirsutum</name>
    <dbReference type="NCBI Taxonomy" id="265104"/>
    <lineage>
        <taxon>Eukaryota</taxon>
        <taxon>Fungi</taxon>
        <taxon>Dikarya</taxon>
        <taxon>Ascomycota</taxon>
        <taxon>Pezizomycotina</taxon>
        <taxon>Geoglossomycetes</taxon>
        <taxon>Geoglossales</taxon>
        <taxon>Geoglossaceae</taxon>
        <taxon>Trichoglossum</taxon>
    </lineage>
</organism>
<evidence type="ECO:0000256" key="2">
    <source>
        <dbReference type="ARBA" id="ARBA00022692"/>
    </source>
</evidence>
<evidence type="ECO:0000256" key="5">
    <source>
        <dbReference type="SAM" id="Phobius"/>
    </source>
</evidence>
<keyword evidence="4 5" id="KW-0472">Membrane</keyword>
<evidence type="ECO:0000256" key="4">
    <source>
        <dbReference type="ARBA" id="ARBA00023136"/>
    </source>
</evidence>
<comment type="subcellular location">
    <subcellularLocation>
        <location evidence="1">Membrane</location>
        <topology evidence="1">Multi-pass membrane protein</topology>
    </subcellularLocation>
</comment>
<keyword evidence="2 5" id="KW-0812">Transmembrane</keyword>